<gene>
    <name evidence="1" type="ORF">FHR90_003477</name>
    <name evidence="2" type="ORF">HUK83_16485</name>
</gene>
<evidence type="ECO:0000313" key="3">
    <source>
        <dbReference type="Proteomes" id="UP000557688"/>
    </source>
</evidence>
<name>A0A839V443_9PROT</name>
<dbReference type="AlphaFoldDB" id="A0A839V443"/>
<evidence type="ECO:0000313" key="4">
    <source>
        <dbReference type="Proteomes" id="UP000565205"/>
    </source>
</evidence>
<dbReference type="EMBL" id="JACHXV010000058">
    <property type="protein sequence ID" value="MBB3175615.1"/>
    <property type="molecule type" value="Genomic_DNA"/>
</dbReference>
<comment type="caution">
    <text evidence="1">The sequence shown here is derived from an EMBL/GenBank/DDBJ whole genome shotgun (WGS) entry which is preliminary data.</text>
</comment>
<dbReference type="EMBL" id="JABXXQ010000554">
    <property type="protein sequence ID" value="NVN31924.1"/>
    <property type="molecule type" value="Genomic_DNA"/>
</dbReference>
<reference evidence="1 3" key="2">
    <citation type="submission" date="2020-08" db="EMBL/GenBank/DDBJ databases">
        <title>Genomic Encyclopedia of Type Strains, Phase III (KMG-III): the genomes of soil and plant-associated and newly described type strains.</title>
        <authorList>
            <person name="Whitman W."/>
        </authorList>
    </citation>
    <scope>NUCLEOTIDE SEQUENCE [LARGE SCALE GENOMIC DNA]</scope>
    <source>
        <strain evidence="1 3">CECT 8088</strain>
    </source>
</reference>
<keyword evidence="3" id="KW-1185">Reference proteome</keyword>
<accession>A0A839V443</accession>
<organism evidence="1 3">
    <name type="scientific">Endobacter medicaginis</name>
    <dbReference type="NCBI Taxonomy" id="1181271"/>
    <lineage>
        <taxon>Bacteria</taxon>
        <taxon>Pseudomonadati</taxon>
        <taxon>Pseudomonadota</taxon>
        <taxon>Alphaproteobacteria</taxon>
        <taxon>Acetobacterales</taxon>
        <taxon>Acetobacteraceae</taxon>
        <taxon>Endobacter</taxon>
    </lineage>
</organism>
<evidence type="ECO:0000313" key="1">
    <source>
        <dbReference type="EMBL" id="MBB3175615.1"/>
    </source>
</evidence>
<protein>
    <submittedName>
        <fullName evidence="1">Uncharacterized protein</fullName>
    </submittedName>
</protein>
<dbReference type="Proteomes" id="UP000565205">
    <property type="component" value="Unassembled WGS sequence"/>
</dbReference>
<reference evidence="2 4" key="1">
    <citation type="submission" date="2020-06" db="EMBL/GenBank/DDBJ databases">
        <title>Description of novel acetic acid bacteria.</title>
        <authorList>
            <person name="Sombolestani A."/>
        </authorList>
    </citation>
    <scope>NUCLEOTIDE SEQUENCE [LARGE SCALE GENOMIC DNA]</scope>
    <source>
        <strain evidence="2 4">LMG 26838</strain>
    </source>
</reference>
<evidence type="ECO:0000313" key="2">
    <source>
        <dbReference type="EMBL" id="NVN31924.1"/>
    </source>
</evidence>
<sequence>MQLVKPLRPISAALANAIDDFATDLRHVEEGALVAVPDFSIGTGATLSDILVAAAGITGRWRDDQQITVTSLAVMSGKVARVSKDGVAGSTLLTYKDTLPHDLAPLLVLDASGRVRQAYRHVQERRGNLEFLKEAVKDYSPLTVRTWKTSGSKSGWMKNANSLTQGIIKAILERPDEQWLVVIHKAGGKVVDVDQAIRKGLPADTQQQVSTLTWGQHMATNLYADFPNVILAGTLFMAPSFYTALTHMAQDFDVADGQVSREDVEATMRGEHANLVLQALCRGRVRKSDGDRCQPMTAYVIASPRSGIPADLPTVFPGCKVEMWSPFGSKLTGRALKAFQFVEDRLQAGADAILYREIANSVEMVPKDFPKFIAKTSAWLSAMDDIGMTEGVIQGRLRGLRRVAQSDLMKHEVAGCVPPADCETPI</sequence>
<dbReference type="RefSeq" id="WP_176626537.1">
    <property type="nucleotide sequence ID" value="NZ_JABXXQ010000554.1"/>
</dbReference>
<dbReference type="Proteomes" id="UP000557688">
    <property type="component" value="Unassembled WGS sequence"/>
</dbReference>
<proteinExistence type="predicted"/>